<keyword evidence="1" id="KW-0802">TPR repeat</keyword>
<dbReference type="PROSITE" id="PS50005">
    <property type="entry name" value="TPR"/>
    <property type="match status" value="1"/>
</dbReference>
<name>A0ABV1RH31_9ALTE</name>
<dbReference type="SMART" id="SM00028">
    <property type="entry name" value="TPR"/>
    <property type="match status" value="2"/>
</dbReference>
<gene>
    <name evidence="2" type="ORF">ABS311_10210</name>
</gene>
<dbReference type="Proteomes" id="UP001467690">
    <property type="component" value="Unassembled WGS sequence"/>
</dbReference>
<accession>A0ABV1RH31</accession>
<evidence type="ECO:0000256" key="1">
    <source>
        <dbReference type="PROSITE-ProRule" id="PRU00339"/>
    </source>
</evidence>
<organism evidence="2 3">
    <name type="scientific">Catenovulum sediminis</name>
    <dbReference type="NCBI Taxonomy" id="1740262"/>
    <lineage>
        <taxon>Bacteria</taxon>
        <taxon>Pseudomonadati</taxon>
        <taxon>Pseudomonadota</taxon>
        <taxon>Gammaproteobacteria</taxon>
        <taxon>Alteromonadales</taxon>
        <taxon>Alteromonadaceae</taxon>
        <taxon>Catenovulum</taxon>
    </lineage>
</organism>
<comment type="caution">
    <text evidence="2">The sequence shown here is derived from an EMBL/GenBank/DDBJ whole genome shotgun (WGS) entry which is preliminary data.</text>
</comment>
<dbReference type="InterPro" id="IPR019734">
    <property type="entry name" value="TPR_rpt"/>
</dbReference>
<dbReference type="Pfam" id="PF13181">
    <property type="entry name" value="TPR_8"/>
    <property type="match status" value="1"/>
</dbReference>
<dbReference type="SUPFAM" id="SSF48452">
    <property type="entry name" value="TPR-like"/>
    <property type="match status" value="1"/>
</dbReference>
<sequence length="207" mass="23105">MKQSELSIATGAELVLKGNLSQAIEYFSAALEIDPNSLAAIRHLTEAALNLGTSQQVIPHIHTCMQYHPTSILLHQLLGVVYQQNKQLPKAIKSYRATLNLLLTTEFPPSNATPTANFDQSLYEATLWQTLQLFRQNNLRSFATSGSLLGLTRDNALLPFDKDINIGIDWGHMPQAIEVLKQNGWQEHKRSYGLVNPRCFIHPNGGF</sequence>
<proteinExistence type="predicted"/>
<feature type="repeat" description="TPR" evidence="1">
    <location>
        <begin position="4"/>
        <end position="37"/>
    </location>
</feature>
<keyword evidence="3" id="KW-1185">Reference proteome</keyword>
<dbReference type="InterPro" id="IPR011990">
    <property type="entry name" value="TPR-like_helical_dom_sf"/>
</dbReference>
<dbReference type="RefSeq" id="WP_350401754.1">
    <property type="nucleotide sequence ID" value="NZ_JBELOE010000209.1"/>
</dbReference>
<dbReference type="Gene3D" id="1.25.40.10">
    <property type="entry name" value="Tetratricopeptide repeat domain"/>
    <property type="match status" value="1"/>
</dbReference>
<protein>
    <recommendedName>
        <fullName evidence="4">Tetratricopeptide repeat protein</fullName>
    </recommendedName>
</protein>
<evidence type="ECO:0000313" key="2">
    <source>
        <dbReference type="EMBL" id="MER2492256.1"/>
    </source>
</evidence>
<dbReference type="EMBL" id="JBELOE010000209">
    <property type="protein sequence ID" value="MER2492256.1"/>
    <property type="molecule type" value="Genomic_DNA"/>
</dbReference>
<evidence type="ECO:0008006" key="4">
    <source>
        <dbReference type="Google" id="ProtNLM"/>
    </source>
</evidence>
<evidence type="ECO:0000313" key="3">
    <source>
        <dbReference type="Proteomes" id="UP001467690"/>
    </source>
</evidence>
<reference evidence="2 3" key="1">
    <citation type="submission" date="2024-06" db="EMBL/GenBank/DDBJ databases">
        <authorList>
            <person name="Chen R.Y."/>
        </authorList>
    </citation>
    <scope>NUCLEOTIDE SEQUENCE [LARGE SCALE GENOMIC DNA]</scope>
    <source>
        <strain evidence="2 3">D2</strain>
    </source>
</reference>